<dbReference type="EMBL" id="BOOU01000025">
    <property type="protein sequence ID" value="GII76738.1"/>
    <property type="molecule type" value="Genomic_DNA"/>
</dbReference>
<evidence type="ECO:0000256" key="1">
    <source>
        <dbReference type="ARBA" id="ARBA00022527"/>
    </source>
</evidence>
<accession>A0A919V0I4</accession>
<dbReference type="AlphaFoldDB" id="A0A919V0I4"/>
<protein>
    <recommendedName>
        <fullName evidence="2">Histidine kinase/HSP90-like ATPase domain-containing protein</fullName>
    </recommendedName>
</protein>
<keyword evidence="1" id="KW-0418">Kinase</keyword>
<keyword evidence="1" id="KW-0808">Transferase</keyword>
<keyword evidence="4" id="KW-1185">Reference proteome</keyword>
<dbReference type="SUPFAM" id="SSF55874">
    <property type="entry name" value="ATPase domain of HSP90 chaperone/DNA topoisomerase II/histidine kinase"/>
    <property type="match status" value="1"/>
</dbReference>
<dbReference type="Gene3D" id="3.30.565.10">
    <property type="entry name" value="Histidine kinase-like ATPase, C-terminal domain"/>
    <property type="match status" value="1"/>
</dbReference>
<feature type="domain" description="Histidine kinase/HSP90-like ATPase" evidence="2">
    <location>
        <begin position="29"/>
        <end position="140"/>
    </location>
</feature>
<reference evidence="3" key="1">
    <citation type="submission" date="2021-01" db="EMBL/GenBank/DDBJ databases">
        <title>Whole genome shotgun sequence of Sphaerisporangium rufum NBRC 109079.</title>
        <authorList>
            <person name="Komaki H."/>
            <person name="Tamura T."/>
        </authorList>
    </citation>
    <scope>NUCLEOTIDE SEQUENCE</scope>
    <source>
        <strain evidence="3">NBRC 109079</strain>
    </source>
</reference>
<evidence type="ECO:0000313" key="3">
    <source>
        <dbReference type="EMBL" id="GII76738.1"/>
    </source>
</evidence>
<dbReference type="InterPro" id="IPR036890">
    <property type="entry name" value="HATPase_C_sf"/>
</dbReference>
<comment type="caution">
    <text evidence="3">The sequence shown here is derived from an EMBL/GenBank/DDBJ whole genome shotgun (WGS) entry which is preliminary data.</text>
</comment>
<dbReference type="InterPro" id="IPR050267">
    <property type="entry name" value="Anti-sigma-factor_SerPK"/>
</dbReference>
<evidence type="ECO:0000259" key="2">
    <source>
        <dbReference type="Pfam" id="PF13581"/>
    </source>
</evidence>
<dbReference type="PANTHER" id="PTHR35526:SF3">
    <property type="entry name" value="ANTI-SIGMA-F FACTOR RSBW"/>
    <property type="match status" value="1"/>
</dbReference>
<sequence>MSLTFRANRAPASDVSDRLPLRTAEWVLDADAESVRAARVLVRSSLRRWGAGTLVDDCSLIVSELVTNAIRHGGTAFSLKIGCDGSWVYGEVYDHGDGLPCAGAGDLDATDGRGLLIVGMLADDWGVVPERGGGKTVWFITGHHGSP</sequence>
<dbReference type="Proteomes" id="UP000655287">
    <property type="component" value="Unassembled WGS sequence"/>
</dbReference>
<proteinExistence type="predicted"/>
<dbReference type="RefSeq" id="WP_203983365.1">
    <property type="nucleotide sequence ID" value="NZ_BOOU01000025.1"/>
</dbReference>
<keyword evidence="1" id="KW-0723">Serine/threonine-protein kinase</keyword>
<dbReference type="InterPro" id="IPR003594">
    <property type="entry name" value="HATPase_dom"/>
</dbReference>
<dbReference type="GO" id="GO:0004674">
    <property type="term" value="F:protein serine/threonine kinase activity"/>
    <property type="evidence" value="ECO:0007669"/>
    <property type="project" value="UniProtKB-KW"/>
</dbReference>
<organism evidence="3 4">
    <name type="scientific">Sphaerisporangium rufum</name>
    <dbReference type="NCBI Taxonomy" id="1381558"/>
    <lineage>
        <taxon>Bacteria</taxon>
        <taxon>Bacillati</taxon>
        <taxon>Actinomycetota</taxon>
        <taxon>Actinomycetes</taxon>
        <taxon>Streptosporangiales</taxon>
        <taxon>Streptosporangiaceae</taxon>
        <taxon>Sphaerisporangium</taxon>
    </lineage>
</organism>
<dbReference type="Pfam" id="PF13581">
    <property type="entry name" value="HATPase_c_2"/>
    <property type="match status" value="1"/>
</dbReference>
<name>A0A919V0I4_9ACTN</name>
<dbReference type="CDD" id="cd16936">
    <property type="entry name" value="HATPase_RsbW-like"/>
    <property type="match status" value="1"/>
</dbReference>
<evidence type="ECO:0000313" key="4">
    <source>
        <dbReference type="Proteomes" id="UP000655287"/>
    </source>
</evidence>
<gene>
    <name evidence="3" type="ORF">Sru01_17200</name>
</gene>
<dbReference type="PANTHER" id="PTHR35526">
    <property type="entry name" value="ANTI-SIGMA-F FACTOR RSBW-RELATED"/>
    <property type="match status" value="1"/>
</dbReference>